<dbReference type="Gene3D" id="3.40.50.150">
    <property type="entry name" value="Vaccinia Virus protein VP39"/>
    <property type="match status" value="1"/>
</dbReference>
<keyword evidence="1" id="KW-0489">Methyltransferase</keyword>
<organism evidence="1 2">
    <name type="scientific">Mycolicibacterium peregrinum</name>
    <name type="common">Mycobacterium peregrinum</name>
    <dbReference type="NCBI Taxonomy" id="43304"/>
    <lineage>
        <taxon>Bacteria</taxon>
        <taxon>Bacillati</taxon>
        <taxon>Actinomycetota</taxon>
        <taxon>Actinomycetes</taxon>
        <taxon>Mycobacteriales</taxon>
        <taxon>Mycobacteriaceae</taxon>
        <taxon>Mycolicibacterium</taxon>
    </lineage>
</organism>
<dbReference type="SUPFAM" id="SSF53335">
    <property type="entry name" value="S-adenosyl-L-methionine-dependent methyltransferases"/>
    <property type="match status" value="1"/>
</dbReference>
<name>A0A4Z0HS45_MYCPR</name>
<comment type="caution">
    <text evidence="1">The sequence shown here is derived from an EMBL/GenBank/DDBJ whole genome shotgun (WGS) entry which is preliminary data.</text>
</comment>
<dbReference type="InterPro" id="IPR024019">
    <property type="entry name" value="CHP04096"/>
</dbReference>
<accession>A0A4Z0HS45</accession>
<dbReference type="GO" id="GO:0032259">
    <property type="term" value="P:methylation"/>
    <property type="evidence" value="ECO:0007669"/>
    <property type="project" value="UniProtKB-KW"/>
</dbReference>
<gene>
    <name evidence="1" type="ORF">EJD98_03515</name>
</gene>
<dbReference type="InterPro" id="IPR029063">
    <property type="entry name" value="SAM-dependent_MTases_sf"/>
</dbReference>
<dbReference type="Proteomes" id="UP000297792">
    <property type="component" value="Unassembled WGS sequence"/>
</dbReference>
<keyword evidence="2" id="KW-1185">Reference proteome</keyword>
<proteinExistence type="predicted"/>
<sequence>MTNGQNWSSSRQRTAIGRGDLSMPLRQSLIDEVIRPGLSVLDYGAGRGQDAKRLQQMGISAIGWDPYFSPDTQLLDSNVVLLTYVLNVIEDPVERRSTLEKAWQLAADALVVSTRLKWEMNSVTGEAAGDGIITSRGTFQHFFSPHELRQLVEEVTGKRCVSPVPGVVYAFQKDEDRFAYLARGTVAEFEWSKSEDYASAVAELVLFTEKRGRPPLFEEIPADLIPQVGKMSRRAVLEVINKGAATEKFAEGFKRTTLDTLLYLGTSIFSGRVSLGELPLAVQADIKHCFKSYKEACARADRLLVKIRDDKYVRGAMQNSPGKLTATALYVHRRAVPKMPVVLRLYEFCGSVAAGRPADWNILKLDHRGRRVSWSSYPEFDTNPHPTLDWTYGVEMSSLKAAFQRFGDRENRPLLHRKEEFLDPADSDVEKYRRLTAAEVRAGLYQNPTHIGLEHGWAAELARCGVTLRGHRVVKSR</sequence>
<protein>
    <submittedName>
        <fullName evidence="1">DNA phosphorothioation-associated putative methyltransferase</fullName>
    </submittedName>
</protein>
<evidence type="ECO:0000313" key="2">
    <source>
        <dbReference type="Proteomes" id="UP000297792"/>
    </source>
</evidence>
<reference evidence="1 2" key="1">
    <citation type="submission" date="2018-12" db="EMBL/GenBank/DDBJ databases">
        <title>Draft genome sequences of Mycolicibacterium peregrinum isolated from a pig with lymphadenitis and from soil on the same Japanese pig farm.</title>
        <authorList>
            <person name="Komatsu T."/>
            <person name="Ohya K."/>
            <person name="Sawai K."/>
            <person name="Odoi J.O."/>
            <person name="Otsu K."/>
            <person name="Ota A."/>
            <person name="Ito T."/>
            <person name="Kawai M."/>
            <person name="Maruyama F."/>
        </authorList>
    </citation>
    <scope>NUCLEOTIDE SEQUENCE [LARGE SCALE GENOMIC DNA]</scope>
    <source>
        <strain evidence="1 2">138</strain>
    </source>
</reference>
<dbReference type="GO" id="GO:0008168">
    <property type="term" value="F:methyltransferase activity"/>
    <property type="evidence" value="ECO:0007669"/>
    <property type="project" value="UniProtKB-KW"/>
</dbReference>
<keyword evidence="1" id="KW-0808">Transferase</keyword>
<evidence type="ECO:0000313" key="1">
    <source>
        <dbReference type="EMBL" id="TGB46950.1"/>
    </source>
</evidence>
<dbReference type="RefSeq" id="WP_135359505.1">
    <property type="nucleotide sequence ID" value="NZ_RWJZ01000002.1"/>
</dbReference>
<dbReference type="NCBIfam" id="TIGR04096">
    <property type="entry name" value="dnd_rel_methyl"/>
    <property type="match status" value="1"/>
</dbReference>
<dbReference type="AlphaFoldDB" id="A0A4Z0HS45"/>
<dbReference type="EMBL" id="RWKA01000002">
    <property type="protein sequence ID" value="TGB46950.1"/>
    <property type="molecule type" value="Genomic_DNA"/>
</dbReference>